<keyword evidence="3" id="KW-1185">Reference proteome</keyword>
<comment type="caution">
    <text evidence="2">The sequence shown here is derived from an EMBL/GenBank/DDBJ whole genome shotgun (WGS) entry which is preliminary data.</text>
</comment>
<dbReference type="Proteomes" id="UP001148299">
    <property type="component" value="Unassembled WGS sequence"/>
</dbReference>
<evidence type="ECO:0000256" key="1">
    <source>
        <dbReference type="SAM" id="MobiDB-lite"/>
    </source>
</evidence>
<dbReference type="EMBL" id="JAPZBR010000002">
    <property type="protein sequence ID" value="KAJ5362572.1"/>
    <property type="molecule type" value="Genomic_DNA"/>
</dbReference>
<dbReference type="AlphaFoldDB" id="A0A9W9RLS9"/>
<sequence length="116" mass="12518">MSSSENIISSLTANEIRLLVLGTVCTPVKMDFDKLANLAGIKRASAGAMWGRAKIKLERALGDELDSIESPTKTTKAKKVARSRKKNNKTEPVEEPAAESEMEGEPVVDAEASEDD</sequence>
<evidence type="ECO:0000313" key="3">
    <source>
        <dbReference type="Proteomes" id="UP001148299"/>
    </source>
</evidence>
<feature type="compositionally biased region" description="Acidic residues" evidence="1">
    <location>
        <begin position="93"/>
        <end position="116"/>
    </location>
</feature>
<organism evidence="2 3">
    <name type="scientific">Penicillium brevicompactum</name>
    <dbReference type="NCBI Taxonomy" id="5074"/>
    <lineage>
        <taxon>Eukaryota</taxon>
        <taxon>Fungi</taxon>
        <taxon>Dikarya</taxon>
        <taxon>Ascomycota</taxon>
        <taxon>Pezizomycotina</taxon>
        <taxon>Eurotiomycetes</taxon>
        <taxon>Eurotiomycetidae</taxon>
        <taxon>Eurotiales</taxon>
        <taxon>Aspergillaceae</taxon>
        <taxon>Penicillium</taxon>
    </lineage>
</organism>
<feature type="region of interest" description="Disordered" evidence="1">
    <location>
        <begin position="61"/>
        <end position="116"/>
    </location>
</feature>
<gene>
    <name evidence="2" type="ORF">N7541_003416</name>
</gene>
<evidence type="ECO:0000313" key="2">
    <source>
        <dbReference type="EMBL" id="KAJ5362572.1"/>
    </source>
</evidence>
<accession>A0A9W9RLS9</accession>
<reference evidence="2" key="1">
    <citation type="submission" date="2022-12" db="EMBL/GenBank/DDBJ databases">
        <authorList>
            <person name="Petersen C."/>
        </authorList>
    </citation>
    <scope>NUCLEOTIDE SEQUENCE</scope>
    <source>
        <strain evidence="2">IBT 35675</strain>
    </source>
</reference>
<feature type="compositionally biased region" description="Basic residues" evidence="1">
    <location>
        <begin position="75"/>
        <end position="87"/>
    </location>
</feature>
<name>A0A9W9RLS9_PENBR</name>
<reference evidence="2" key="2">
    <citation type="journal article" date="2023" name="IMA Fungus">
        <title>Comparative genomic study of the Penicillium genus elucidates a diverse pangenome and 15 lateral gene transfer events.</title>
        <authorList>
            <person name="Petersen C."/>
            <person name="Sorensen T."/>
            <person name="Nielsen M.R."/>
            <person name="Sondergaard T.E."/>
            <person name="Sorensen J.L."/>
            <person name="Fitzpatrick D.A."/>
            <person name="Frisvad J.C."/>
            <person name="Nielsen K.L."/>
        </authorList>
    </citation>
    <scope>NUCLEOTIDE SEQUENCE</scope>
    <source>
        <strain evidence="2">IBT 35675</strain>
    </source>
</reference>
<protein>
    <submittedName>
        <fullName evidence="2">Uncharacterized protein</fullName>
    </submittedName>
</protein>
<proteinExistence type="predicted"/>